<proteinExistence type="predicted"/>
<comment type="caution">
    <text evidence="1">The sequence shown here is derived from an EMBL/GenBank/DDBJ whole genome shotgun (WGS) entry which is preliminary data.</text>
</comment>
<reference evidence="1 2" key="2">
    <citation type="journal article" date="2022" name="Mol. Ecol. Resour.">
        <title>The genomes of chicory, endive, great burdock and yacon provide insights into Asteraceae paleo-polyploidization history and plant inulin production.</title>
        <authorList>
            <person name="Fan W."/>
            <person name="Wang S."/>
            <person name="Wang H."/>
            <person name="Wang A."/>
            <person name="Jiang F."/>
            <person name="Liu H."/>
            <person name="Zhao H."/>
            <person name="Xu D."/>
            <person name="Zhang Y."/>
        </authorList>
    </citation>
    <scope>NUCLEOTIDE SEQUENCE [LARGE SCALE GENOMIC DNA]</scope>
    <source>
        <strain evidence="2">cv. Yunnan</strain>
        <tissue evidence="1">Leaves</tissue>
    </source>
</reference>
<gene>
    <name evidence="1" type="ORF">L1987_48274</name>
</gene>
<organism evidence="1 2">
    <name type="scientific">Smallanthus sonchifolius</name>
    <dbReference type="NCBI Taxonomy" id="185202"/>
    <lineage>
        <taxon>Eukaryota</taxon>
        <taxon>Viridiplantae</taxon>
        <taxon>Streptophyta</taxon>
        <taxon>Embryophyta</taxon>
        <taxon>Tracheophyta</taxon>
        <taxon>Spermatophyta</taxon>
        <taxon>Magnoliopsida</taxon>
        <taxon>eudicotyledons</taxon>
        <taxon>Gunneridae</taxon>
        <taxon>Pentapetalae</taxon>
        <taxon>asterids</taxon>
        <taxon>campanulids</taxon>
        <taxon>Asterales</taxon>
        <taxon>Asteraceae</taxon>
        <taxon>Asteroideae</taxon>
        <taxon>Heliantheae alliance</taxon>
        <taxon>Millerieae</taxon>
        <taxon>Smallanthus</taxon>
    </lineage>
</organism>
<dbReference type="Proteomes" id="UP001056120">
    <property type="component" value="Linkage Group LG16"/>
</dbReference>
<accession>A0ACB9FS57</accession>
<protein>
    <submittedName>
        <fullName evidence="1">Uncharacterized protein</fullName>
    </submittedName>
</protein>
<sequence>MCLLKARLTDPKMQVDFESIFPRDNVKNTRFSINFFTSIGLGGITEDLRDANKVNGFGSDVKPSWSLPANSKKKDFMLGQQYPMADDILSVPTEIMRKYLNVDAKSQLFDATQDQMSKYSK</sequence>
<evidence type="ECO:0000313" key="2">
    <source>
        <dbReference type="Proteomes" id="UP001056120"/>
    </source>
</evidence>
<keyword evidence="2" id="KW-1185">Reference proteome</keyword>
<name>A0ACB9FS57_9ASTR</name>
<reference evidence="2" key="1">
    <citation type="journal article" date="2022" name="Mol. Ecol. Resour.">
        <title>The genomes of chicory, endive, great burdock and yacon provide insights into Asteraceae palaeo-polyploidization history and plant inulin production.</title>
        <authorList>
            <person name="Fan W."/>
            <person name="Wang S."/>
            <person name="Wang H."/>
            <person name="Wang A."/>
            <person name="Jiang F."/>
            <person name="Liu H."/>
            <person name="Zhao H."/>
            <person name="Xu D."/>
            <person name="Zhang Y."/>
        </authorList>
    </citation>
    <scope>NUCLEOTIDE SEQUENCE [LARGE SCALE GENOMIC DNA]</scope>
    <source>
        <strain evidence="2">cv. Yunnan</strain>
    </source>
</reference>
<dbReference type="EMBL" id="CM042033">
    <property type="protein sequence ID" value="KAI3773743.1"/>
    <property type="molecule type" value="Genomic_DNA"/>
</dbReference>
<evidence type="ECO:0000313" key="1">
    <source>
        <dbReference type="EMBL" id="KAI3773743.1"/>
    </source>
</evidence>